<dbReference type="OrthoDB" id="2437647at2759"/>
<evidence type="ECO:0000313" key="2">
    <source>
        <dbReference type="Proteomes" id="UP000265703"/>
    </source>
</evidence>
<reference evidence="1 2" key="1">
    <citation type="submission" date="2018-06" db="EMBL/GenBank/DDBJ databases">
        <title>Comparative genomics reveals the genomic features of Rhizophagus irregularis, R. cerebriforme, R. diaphanum and Gigaspora rosea, and their symbiotic lifestyle signature.</title>
        <authorList>
            <person name="Morin E."/>
            <person name="San Clemente H."/>
            <person name="Chen E.C.H."/>
            <person name="De La Providencia I."/>
            <person name="Hainaut M."/>
            <person name="Kuo A."/>
            <person name="Kohler A."/>
            <person name="Murat C."/>
            <person name="Tang N."/>
            <person name="Roy S."/>
            <person name="Loubradou J."/>
            <person name="Henrissat B."/>
            <person name="Grigoriev I.V."/>
            <person name="Corradi N."/>
            <person name="Roux C."/>
            <person name="Martin F.M."/>
        </authorList>
    </citation>
    <scope>NUCLEOTIDE SEQUENCE [LARGE SCALE GENOMIC DNA]</scope>
    <source>
        <strain evidence="1 2">DAOM 227022</strain>
    </source>
</reference>
<dbReference type="EMBL" id="QKYT01000134">
    <property type="protein sequence ID" value="RIA92146.1"/>
    <property type="molecule type" value="Genomic_DNA"/>
</dbReference>
<evidence type="ECO:0000313" key="1">
    <source>
        <dbReference type="EMBL" id="RIA92146.1"/>
    </source>
</evidence>
<protein>
    <submittedName>
        <fullName evidence="1">Uncharacterized protein</fullName>
    </submittedName>
</protein>
<keyword evidence="2" id="KW-1185">Reference proteome</keyword>
<comment type="caution">
    <text evidence="1">The sequence shown here is derived from an EMBL/GenBank/DDBJ whole genome shotgun (WGS) entry which is preliminary data.</text>
</comment>
<name>A0A397T5F2_9GLOM</name>
<dbReference type="Proteomes" id="UP000265703">
    <property type="component" value="Unassembled WGS sequence"/>
</dbReference>
<dbReference type="AlphaFoldDB" id="A0A397T5F2"/>
<proteinExistence type="predicted"/>
<sequence>MLQDKEHQCVCKDCIEVLKDKAKPIINRKERIHKHLANCEHFWTKYGKEAEDILGNCDVEETSLAKHICCQRHM</sequence>
<accession>A0A397T5F2</accession>
<gene>
    <name evidence="1" type="ORF">C1645_821136</name>
</gene>
<organism evidence="1 2">
    <name type="scientific">Glomus cerebriforme</name>
    <dbReference type="NCBI Taxonomy" id="658196"/>
    <lineage>
        <taxon>Eukaryota</taxon>
        <taxon>Fungi</taxon>
        <taxon>Fungi incertae sedis</taxon>
        <taxon>Mucoromycota</taxon>
        <taxon>Glomeromycotina</taxon>
        <taxon>Glomeromycetes</taxon>
        <taxon>Glomerales</taxon>
        <taxon>Glomeraceae</taxon>
        <taxon>Glomus</taxon>
    </lineage>
</organism>